<name>A0AAW2P1P5_SESRA</name>
<gene>
    <name evidence="2" type="ORF">Sradi_4148900</name>
</gene>
<feature type="region of interest" description="Disordered" evidence="1">
    <location>
        <begin position="71"/>
        <end position="125"/>
    </location>
</feature>
<reference evidence="2" key="1">
    <citation type="submission" date="2020-06" db="EMBL/GenBank/DDBJ databases">
        <authorList>
            <person name="Li T."/>
            <person name="Hu X."/>
            <person name="Zhang T."/>
            <person name="Song X."/>
            <person name="Zhang H."/>
            <person name="Dai N."/>
            <person name="Sheng W."/>
            <person name="Hou X."/>
            <person name="Wei L."/>
        </authorList>
    </citation>
    <scope>NUCLEOTIDE SEQUENCE</scope>
    <source>
        <strain evidence="2">G02</strain>
        <tissue evidence="2">Leaf</tissue>
    </source>
</reference>
<organism evidence="2">
    <name type="scientific">Sesamum radiatum</name>
    <name type="common">Black benniseed</name>
    <dbReference type="NCBI Taxonomy" id="300843"/>
    <lineage>
        <taxon>Eukaryota</taxon>
        <taxon>Viridiplantae</taxon>
        <taxon>Streptophyta</taxon>
        <taxon>Embryophyta</taxon>
        <taxon>Tracheophyta</taxon>
        <taxon>Spermatophyta</taxon>
        <taxon>Magnoliopsida</taxon>
        <taxon>eudicotyledons</taxon>
        <taxon>Gunneridae</taxon>
        <taxon>Pentapetalae</taxon>
        <taxon>asterids</taxon>
        <taxon>lamiids</taxon>
        <taxon>Lamiales</taxon>
        <taxon>Pedaliaceae</taxon>
        <taxon>Sesamum</taxon>
    </lineage>
</organism>
<evidence type="ECO:0000313" key="2">
    <source>
        <dbReference type="EMBL" id="KAL0349997.1"/>
    </source>
</evidence>
<dbReference type="AlphaFoldDB" id="A0AAW2P1P5"/>
<feature type="compositionally biased region" description="Basic residues" evidence="1">
    <location>
        <begin position="110"/>
        <end position="121"/>
    </location>
</feature>
<sequence>MRYVFGGKKWTGFGWDSNTCTITTSEDHCAKWITANPREWGLRKKGLPHFDLCTTMFSASIATINIARPSTISPLDSNDDDELERGHPTMEHVNSFRTRDVNQCSSASKGLRRKGGRRGRSNKLDSSIGSITACSEAKTRKLEKIFNDDI</sequence>
<dbReference type="EMBL" id="JACGWJ010000018">
    <property type="protein sequence ID" value="KAL0349997.1"/>
    <property type="molecule type" value="Genomic_DNA"/>
</dbReference>
<dbReference type="PANTHER" id="PTHR47584:SF14">
    <property type="entry name" value="L10-INTERACTING MYB DOMAIN-CONTAINING PROTEIN-LIKE"/>
    <property type="match status" value="1"/>
</dbReference>
<accession>A0AAW2P1P5</accession>
<dbReference type="InterPro" id="IPR045026">
    <property type="entry name" value="LIMYB"/>
</dbReference>
<protein>
    <submittedName>
        <fullName evidence="2">Uncharacterized protein</fullName>
    </submittedName>
</protein>
<evidence type="ECO:0000256" key="1">
    <source>
        <dbReference type="SAM" id="MobiDB-lite"/>
    </source>
</evidence>
<comment type="caution">
    <text evidence="2">The sequence shown here is derived from an EMBL/GenBank/DDBJ whole genome shotgun (WGS) entry which is preliminary data.</text>
</comment>
<proteinExistence type="predicted"/>
<dbReference type="PANTHER" id="PTHR47584">
    <property type="match status" value="1"/>
</dbReference>
<reference evidence="2" key="2">
    <citation type="journal article" date="2024" name="Plant">
        <title>Genomic evolution and insights into agronomic trait innovations of Sesamum species.</title>
        <authorList>
            <person name="Miao H."/>
            <person name="Wang L."/>
            <person name="Qu L."/>
            <person name="Liu H."/>
            <person name="Sun Y."/>
            <person name="Le M."/>
            <person name="Wang Q."/>
            <person name="Wei S."/>
            <person name="Zheng Y."/>
            <person name="Lin W."/>
            <person name="Duan Y."/>
            <person name="Cao H."/>
            <person name="Xiong S."/>
            <person name="Wang X."/>
            <person name="Wei L."/>
            <person name="Li C."/>
            <person name="Ma Q."/>
            <person name="Ju M."/>
            <person name="Zhao R."/>
            <person name="Li G."/>
            <person name="Mu C."/>
            <person name="Tian Q."/>
            <person name="Mei H."/>
            <person name="Zhang T."/>
            <person name="Gao T."/>
            <person name="Zhang H."/>
        </authorList>
    </citation>
    <scope>NUCLEOTIDE SEQUENCE</scope>
    <source>
        <strain evidence="2">G02</strain>
    </source>
</reference>